<dbReference type="InterPro" id="IPR002716">
    <property type="entry name" value="PIN_dom"/>
</dbReference>
<dbReference type="NCBIfam" id="TIGR00305">
    <property type="entry name" value="putative toxin-antitoxin system toxin component, PIN family"/>
    <property type="match status" value="1"/>
</dbReference>
<organism evidence="2 3">
    <name type="scientific">bacterium (Candidatus Ratteibacteria) CG01_land_8_20_14_3_00_40_19</name>
    <dbReference type="NCBI Taxonomy" id="2014290"/>
    <lineage>
        <taxon>Bacteria</taxon>
        <taxon>Candidatus Ratteibacteria</taxon>
    </lineage>
</organism>
<name>A0A2M7EAI8_9BACT</name>
<dbReference type="EMBL" id="PETL01000031">
    <property type="protein sequence ID" value="PIV64747.1"/>
    <property type="molecule type" value="Genomic_DNA"/>
</dbReference>
<dbReference type="AlphaFoldDB" id="A0A2M7EAI8"/>
<dbReference type="SUPFAM" id="SSF88723">
    <property type="entry name" value="PIN domain-like"/>
    <property type="match status" value="1"/>
</dbReference>
<dbReference type="SMART" id="SM00670">
    <property type="entry name" value="PINc"/>
    <property type="match status" value="1"/>
</dbReference>
<comment type="caution">
    <text evidence="2">The sequence shown here is derived from an EMBL/GenBank/DDBJ whole genome shotgun (WGS) entry which is preliminary data.</text>
</comment>
<dbReference type="InterPro" id="IPR002850">
    <property type="entry name" value="PIN_toxin-like"/>
</dbReference>
<accession>A0A2M7EAI8</accession>
<evidence type="ECO:0000259" key="1">
    <source>
        <dbReference type="SMART" id="SM00670"/>
    </source>
</evidence>
<protein>
    <submittedName>
        <fullName evidence="2">Putative toxin-antitoxin system toxin component, PIN family</fullName>
    </submittedName>
</protein>
<dbReference type="Proteomes" id="UP000228886">
    <property type="component" value="Unassembled WGS sequence"/>
</dbReference>
<dbReference type="Gene3D" id="3.40.50.1010">
    <property type="entry name" value="5'-nuclease"/>
    <property type="match status" value="1"/>
</dbReference>
<sequence>MKYIVVCDTNIYISAFVSAAGVPDEVLTLARRKEIEVAISPVIKLEIEKVLRDKLLLQESSLHALLREIGNFTRLVKPKVRISLIKEKDSDNRILECALEVKADYIVSGDTKHLQPLKEFQGIPILSPAQFLATISR</sequence>
<proteinExistence type="predicted"/>
<reference evidence="3" key="1">
    <citation type="submission" date="2017-09" db="EMBL/GenBank/DDBJ databases">
        <title>Depth-based differentiation of microbial function through sediment-hosted aquifers and enrichment of novel symbionts in the deep terrestrial subsurface.</title>
        <authorList>
            <person name="Probst A.J."/>
            <person name="Ladd B."/>
            <person name="Jarett J.K."/>
            <person name="Geller-Mcgrath D.E."/>
            <person name="Sieber C.M.K."/>
            <person name="Emerson J.B."/>
            <person name="Anantharaman K."/>
            <person name="Thomas B.C."/>
            <person name="Malmstrom R."/>
            <person name="Stieglmeier M."/>
            <person name="Klingl A."/>
            <person name="Woyke T."/>
            <person name="Ryan C.M."/>
            <person name="Banfield J.F."/>
        </authorList>
    </citation>
    <scope>NUCLEOTIDE SEQUENCE [LARGE SCALE GENOMIC DNA]</scope>
</reference>
<dbReference type="PANTHER" id="PTHR34610">
    <property type="entry name" value="SSL7007 PROTEIN"/>
    <property type="match status" value="1"/>
</dbReference>
<evidence type="ECO:0000313" key="3">
    <source>
        <dbReference type="Proteomes" id="UP000228886"/>
    </source>
</evidence>
<feature type="domain" description="PIN" evidence="1">
    <location>
        <begin position="3"/>
        <end position="115"/>
    </location>
</feature>
<gene>
    <name evidence="2" type="ORF">COS11_00560</name>
</gene>
<dbReference type="Pfam" id="PF13470">
    <property type="entry name" value="PIN_3"/>
    <property type="match status" value="1"/>
</dbReference>
<dbReference type="InterPro" id="IPR029060">
    <property type="entry name" value="PIN-like_dom_sf"/>
</dbReference>
<dbReference type="PANTHER" id="PTHR34610:SF3">
    <property type="entry name" value="SSL7007 PROTEIN"/>
    <property type="match status" value="1"/>
</dbReference>
<evidence type="ECO:0000313" key="2">
    <source>
        <dbReference type="EMBL" id="PIV64747.1"/>
    </source>
</evidence>